<protein>
    <submittedName>
        <fullName evidence="1">Uncharacterized protein</fullName>
    </submittedName>
</protein>
<dbReference type="Pfam" id="PF21983">
    <property type="entry name" value="NikA-like"/>
    <property type="match status" value="1"/>
</dbReference>
<reference evidence="1 2" key="1">
    <citation type="submission" date="2019-01" db="EMBL/GenBank/DDBJ databases">
        <title>Lacunisphaera sp. strain TWA-58.</title>
        <authorList>
            <person name="Chen W.-M."/>
        </authorList>
    </citation>
    <scope>NUCLEOTIDE SEQUENCE [LARGE SCALE GENOMIC DNA]</scope>
    <source>
        <strain evidence="1 2">TWA-58</strain>
    </source>
</reference>
<dbReference type="InterPro" id="IPR053842">
    <property type="entry name" value="NikA-like"/>
</dbReference>
<accession>A0A4Q1C8U6</accession>
<evidence type="ECO:0000313" key="1">
    <source>
        <dbReference type="EMBL" id="RXK55286.1"/>
    </source>
</evidence>
<organism evidence="1 2">
    <name type="scientific">Oleiharenicola lentus</name>
    <dbReference type="NCBI Taxonomy" id="2508720"/>
    <lineage>
        <taxon>Bacteria</taxon>
        <taxon>Pseudomonadati</taxon>
        <taxon>Verrucomicrobiota</taxon>
        <taxon>Opitutia</taxon>
        <taxon>Opitutales</taxon>
        <taxon>Opitutaceae</taxon>
        <taxon>Oleiharenicola</taxon>
    </lineage>
</organism>
<comment type="caution">
    <text evidence="1">The sequence shown here is derived from an EMBL/GenBank/DDBJ whole genome shotgun (WGS) entry which is preliminary data.</text>
</comment>
<dbReference type="RefSeq" id="WP_129046650.1">
    <property type="nucleotide sequence ID" value="NZ_SDHX01000001.1"/>
</dbReference>
<sequence>MPVLSFKVDHKSASRIRANARAAKTSVSAYLRKAALGESDQIPAKIVRGKHPVSGLPFNAARPSRVVTEDEIRTALADFP</sequence>
<dbReference type="EMBL" id="SDHX01000001">
    <property type="protein sequence ID" value="RXK55286.1"/>
    <property type="molecule type" value="Genomic_DNA"/>
</dbReference>
<dbReference type="AlphaFoldDB" id="A0A4Q1C8U6"/>
<evidence type="ECO:0000313" key="2">
    <source>
        <dbReference type="Proteomes" id="UP000290218"/>
    </source>
</evidence>
<name>A0A4Q1C8U6_9BACT</name>
<proteinExistence type="predicted"/>
<dbReference type="Proteomes" id="UP000290218">
    <property type="component" value="Unassembled WGS sequence"/>
</dbReference>
<gene>
    <name evidence="1" type="ORF">ESB00_05145</name>
</gene>
<keyword evidence="2" id="KW-1185">Reference proteome</keyword>